<name>A0A511YAD8_9FLAO</name>
<reference evidence="1 2" key="1">
    <citation type="submission" date="2019-07" db="EMBL/GenBank/DDBJ databases">
        <title>Whole genome shotgun sequence of Chryseobacterium lathyri NBRC 105250.</title>
        <authorList>
            <person name="Hosoyama A."/>
            <person name="Uohara A."/>
            <person name="Ohji S."/>
            <person name="Ichikawa N."/>
        </authorList>
    </citation>
    <scope>NUCLEOTIDE SEQUENCE [LARGE SCALE GENOMIC DNA]</scope>
    <source>
        <strain evidence="1 2">NBRC 105250</strain>
    </source>
</reference>
<dbReference type="Proteomes" id="UP000321150">
    <property type="component" value="Unassembled WGS sequence"/>
</dbReference>
<dbReference type="AlphaFoldDB" id="A0A511YAD8"/>
<comment type="caution">
    <text evidence="1">The sequence shown here is derived from an EMBL/GenBank/DDBJ whole genome shotgun (WGS) entry which is preliminary data.</text>
</comment>
<gene>
    <name evidence="1" type="ORF">CLA01_22170</name>
</gene>
<dbReference type="OrthoDB" id="1254938at2"/>
<dbReference type="EMBL" id="BJYI01000007">
    <property type="protein sequence ID" value="GEN72145.1"/>
    <property type="molecule type" value="Genomic_DNA"/>
</dbReference>
<dbReference type="RefSeq" id="WP_111960836.1">
    <property type="nucleotide sequence ID" value="NZ_BJYI01000007.1"/>
</dbReference>
<evidence type="ECO:0000313" key="1">
    <source>
        <dbReference type="EMBL" id="GEN72145.1"/>
    </source>
</evidence>
<organism evidence="1 2">
    <name type="scientific">Chryseobacterium lathyri</name>
    <dbReference type="NCBI Taxonomy" id="395933"/>
    <lineage>
        <taxon>Bacteria</taxon>
        <taxon>Pseudomonadati</taxon>
        <taxon>Bacteroidota</taxon>
        <taxon>Flavobacteriia</taxon>
        <taxon>Flavobacteriales</taxon>
        <taxon>Weeksellaceae</taxon>
        <taxon>Chryseobacterium group</taxon>
        <taxon>Chryseobacterium</taxon>
    </lineage>
</organism>
<evidence type="ECO:0000313" key="2">
    <source>
        <dbReference type="Proteomes" id="UP000321150"/>
    </source>
</evidence>
<proteinExistence type="predicted"/>
<protein>
    <submittedName>
        <fullName evidence="1">Uncharacterized protein</fullName>
    </submittedName>
</protein>
<sequence>MDWRNIKENYSNYLGPYKDLKQEFVWLDSEYNFDEADTDETWNNISSKEKQLQRLYRSKSSKKTEGFRLGLFNYEESILDLVEAINLVLRNLKKQKKLTFKLQG</sequence>
<accession>A0A511YAD8</accession>